<reference evidence="11 12" key="1">
    <citation type="submission" date="2023-01" db="EMBL/GenBank/DDBJ databases">
        <title>Genome-based reclassification of Anoxybacillus geothermalis as a later heterotypic synonym of Anoxybacillus rupiensis.</title>
        <authorList>
            <person name="Inan Bektas K."/>
            <person name="Canakci S."/>
            <person name="Belduz A.A."/>
            <person name="Guler H.H."/>
        </authorList>
    </citation>
    <scope>NUCLEOTIDE SEQUENCE [LARGE SCALE GENOMIC DNA]</scope>
    <source>
        <strain evidence="11 12">DSM 17127</strain>
    </source>
</reference>
<keyword evidence="8 9" id="KW-0464">Manganese</keyword>
<evidence type="ECO:0000256" key="7">
    <source>
        <dbReference type="ARBA" id="ARBA00023118"/>
    </source>
</evidence>
<comment type="cofactor">
    <cofactor evidence="9">
        <name>Mg(2+)</name>
        <dbReference type="ChEBI" id="CHEBI:18420"/>
    </cofactor>
    <cofactor evidence="9">
        <name>Mn(2+)</name>
        <dbReference type="ChEBI" id="CHEBI:29035"/>
    </cofactor>
    <text evidence="9">Mg(2+) or Mn(2+) required for ssDNA cleavage activity.</text>
</comment>
<dbReference type="PANTHER" id="PTHR37168:SF2">
    <property type="entry name" value="CRISPR-ASSOCIATED EXONUCLEASE CAS4"/>
    <property type="match status" value="1"/>
</dbReference>
<name>A0ABT5W296_9BACL</name>
<evidence type="ECO:0000256" key="4">
    <source>
        <dbReference type="ARBA" id="ARBA00022839"/>
    </source>
</evidence>
<dbReference type="Gene3D" id="3.90.320.10">
    <property type="match status" value="1"/>
</dbReference>
<evidence type="ECO:0000313" key="12">
    <source>
        <dbReference type="Proteomes" id="UP001213979"/>
    </source>
</evidence>
<dbReference type="EMBL" id="JAQOTG010000003">
    <property type="protein sequence ID" value="MDE8563448.1"/>
    <property type="molecule type" value="Genomic_DNA"/>
</dbReference>
<dbReference type="NCBIfam" id="TIGR00372">
    <property type="entry name" value="cas4"/>
    <property type="match status" value="1"/>
</dbReference>
<comment type="cofactor">
    <cofactor evidence="9">
        <name>iron-sulfur cluster</name>
        <dbReference type="ChEBI" id="CHEBI:30408"/>
    </cofactor>
</comment>
<dbReference type="InterPro" id="IPR011604">
    <property type="entry name" value="PDDEXK-like_dom_sf"/>
</dbReference>
<dbReference type="EC" id="3.1.12.1" evidence="9"/>
<comment type="function">
    <text evidence="9">CRISPR (clustered regularly interspaced short palindromic repeat) is an adaptive immune system that provides protection against mobile genetic elements (viruses, transposable elements and conjugative plasmids). CRISPR clusters contain sequences complementary to antecedent mobile elements and target invading nucleic acids. CRISPR clusters are transcribed and processed into CRISPR RNA (crRNA).</text>
</comment>
<evidence type="ECO:0000256" key="2">
    <source>
        <dbReference type="ARBA" id="ARBA00022723"/>
    </source>
</evidence>
<keyword evidence="12" id="KW-1185">Reference proteome</keyword>
<gene>
    <name evidence="11" type="primary">cas4</name>
    <name evidence="11" type="ORF">PNH38_06045</name>
</gene>
<keyword evidence="5 9" id="KW-0408">Iron</keyword>
<comment type="similarity">
    <text evidence="9">Belongs to the CRISPR-associated exonuclease Cas4 family.</text>
</comment>
<evidence type="ECO:0000256" key="6">
    <source>
        <dbReference type="ARBA" id="ARBA00023014"/>
    </source>
</evidence>
<feature type="domain" description="DUF83" evidence="10">
    <location>
        <begin position="8"/>
        <end position="166"/>
    </location>
</feature>
<evidence type="ECO:0000313" key="11">
    <source>
        <dbReference type="EMBL" id="MDE8563448.1"/>
    </source>
</evidence>
<keyword evidence="3 9" id="KW-0378">Hydrolase</keyword>
<keyword evidence="6 9" id="KW-0411">Iron-sulfur</keyword>
<evidence type="ECO:0000256" key="3">
    <source>
        <dbReference type="ARBA" id="ARBA00022801"/>
    </source>
</evidence>
<evidence type="ECO:0000259" key="10">
    <source>
        <dbReference type="Pfam" id="PF01930"/>
    </source>
</evidence>
<evidence type="ECO:0000256" key="1">
    <source>
        <dbReference type="ARBA" id="ARBA00022722"/>
    </source>
</evidence>
<keyword evidence="2 9" id="KW-0479">Metal-binding</keyword>
<proteinExistence type="inferred from homology"/>
<evidence type="ECO:0000256" key="8">
    <source>
        <dbReference type="ARBA" id="ARBA00023211"/>
    </source>
</evidence>
<keyword evidence="1 9" id="KW-0540">Nuclease</keyword>
<dbReference type="RefSeq" id="WP_236546388.1">
    <property type="nucleotide sequence ID" value="NZ_JAGUQN010000015.1"/>
</dbReference>
<sequence length="170" mass="20077">MDYVMDVTGTHIWYYFICKREVWLIAHQIAADQEDDNLEIGRFISETTYQRQKKEMLIGNIKVDRIRREGDTLVVGEVKKSSTYEKSAYYQLLYYLDTLKKMGIEAKGELLFPKEKKVTKVEWTEEGKKVLEEAVADIRRIARLPIPPEPKKIQFCRSCAYREYCFAEES</sequence>
<dbReference type="Proteomes" id="UP001213979">
    <property type="component" value="Unassembled WGS sequence"/>
</dbReference>
<dbReference type="Pfam" id="PF01930">
    <property type="entry name" value="Cas_Cas4"/>
    <property type="match status" value="1"/>
</dbReference>
<keyword evidence="4 9" id="KW-0269">Exonuclease</keyword>
<protein>
    <recommendedName>
        <fullName evidence="9">CRISPR-associated exonuclease Cas4</fullName>
        <ecNumber evidence="9">3.1.12.1</ecNumber>
    </recommendedName>
</protein>
<dbReference type="PANTHER" id="PTHR37168">
    <property type="entry name" value="CRISPR-ASSOCIATED EXONUCLEASE CAS4"/>
    <property type="match status" value="1"/>
</dbReference>
<evidence type="ECO:0000256" key="9">
    <source>
        <dbReference type="RuleBase" id="RU365022"/>
    </source>
</evidence>
<evidence type="ECO:0000256" key="5">
    <source>
        <dbReference type="ARBA" id="ARBA00023004"/>
    </source>
</evidence>
<dbReference type="InterPro" id="IPR022765">
    <property type="entry name" value="Dna2/Cas4_DUF83"/>
</dbReference>
<keyword evidence="7 9" id="KW-0051">Antiviral defense</keyword>
<comment type="caution">
    <text evidence="11">The sequence shown here is derived from an EMBL/GenBank/DDBJ whole genome shotgun (WGS) entry which is preliminary data.</text>
</comment>
<organism evidence="11 12">
    <name type="scientific">Anoxybacteroides rupiense</name>
    <dbReference type="NCBI Taxonomy" id="311460"/>
    <lineage>
        <taxon>Bacteria</taxon>
        <taxon>Bacillati</taxon>
        <taxon>Bacillota</taxon>
        <taxon>Bacilli</taxon>
        <taxon>Bacillales</taxon>
        <taxon>Anoxybacillaceae</taxon>
        <taxon>Anoxybacteroides</taxon>
    </lineage>
</organism>
<accession>A0ABT5W296</accession>
<dbReference type="InterPro" id="IPR013343">
    <property type="entry name" value="CRISPR-assoc_prot_Cas4"/>
</dbReference>